<proteinExistence type="predicted"/>
<evidence type="ECO:0000313" key="2">
    <source>
        <dbReference type="Proteomes" id="UP000265703"/>
    </source>
</evidence>
<protein>
    <submittedName>
        <fullName evidence="1">Uncharacterized protein</fullName>
    </submittedName>
</protein>
<gene>
    <name evidence="1" type="ORF">C1645_832990</name>
</gene>
<organism evidence="1 2">
    <name type="scientific">Glomus cerebriforme</name>
    <dbReference type="NCBI Taxonomy" id="658196"/>
    <lineage>
        <taxon>Eukaryota</taxon>
        <taxon>Fungi</taxon>
        <taxon>Fungi incertae sedis</taxon>
        <taxon>Mucoromycota</taxon>
        <taxon>Glomeromycotina</taxon>
        <taxon>Glomeromycetes</taxon>
        <taxon>Glomerales</taxon>
        <taxon>Glomeraceae</taxon>
        <taxon>Glomus</taxon>
    </lineage>
</organism>
<comment type="caution">
    <text evidence="1">The sequence shown here is derived from an EMBL/GenBank/DDBJ whole genome shotgun (WGS) entry which is preliminary data.</text>
</comment>
<dbReference type="AlphaFoldDB" id="A0A397SMX8"/>
<keyword evidence="2" id="KW-1185">Reference proteome</keyword>
<reference evidence="1 2" key="1">
    <citation type="submission" date="2018-06" db="EMBL/GenBank/DDBJ databases">
        <title>Comparative genomics reveals the genomic features of Rhizophagus irregularis, R. cerebriforme, R. diaphanum and Gigaspora rosea, and their symbiotic lifestyle signature.</title>
        <authorList>
            <person name="Morin E."/>
            <person name="San Clemente H."/>
            <person name="Chen E.C.H."/>
            <person name="De La Providencia I."/>
            <person name="Hainaut M."/>
            <person name="Kuo A."/>
            <person name="Kohler A."/>
            <person name="Murat C."/>
            <person name="Tang N."/>
            <person name="Roy S."/>
            <person name="Loubradou J."/>
            <person name="Henrissat B."/>
            <person name="Grigoriev I.V."/>
            <person name="Corradi N."/>
            <person name="Roux C."/>
            <person name="Martin F.M."/>
        </authorList>
    </citation>
    <scope>NUCLEOTIDE SEQUENCE [LARGE SCALE GENOMIC DNA]</scope>
    <source>
        <strain evidence="1 2">DAOM 227022</strain>
    </source>
</reference>
<dbReference type="EMBL" id="QKYT01000529">
    <property type="protein sequence ID" value="RIA83964.1"/>
    <property type="molecule type" value="Genomic_DNA"/>
</dbReference>
<accession>A0A397SMX8</accession>
<dbReference type="Proteomes" id="UP000265703">
    <property type="component" value="Unassembled WGS sequence"/>
</dbReference>
<evidence type="ECO:0000313" key="1">
    <source>
        <dbReference type="EMBL" id="RIA83964.1"/>
    </source>
</evidence>
<sequence>MIKLQSLNKIHQVKKYVNCQDKNKIKCSRHSKITHPYVSIPKLCVRAVNKSQYDENEKSSISEYNDIEGITFENEVIDDNNDDDTDNDDDDDQLLYKSLLRTLQVNDDDNDEPLFDNIEDILEEESSDFRDFNATFAYEDLAKILTHLEFQMKNVPTNIHQICK</sequence>
<name>A0A397SMX8_9GLOM</name>